<dbReference type="SUPFAM" id="SSF49493">
    <property type="entry name" value="HSP40/DnaJ peptide-binding domain"/>
    <property type="match status" value="2"/>
</dbReference>
<dbReference type="SUPFAM" id="SSF46565">
    <property type="entry name" value="Chaperone J-domain"/>
    <property type="match status" value="1"/>
</dbReference>
<gene>
    <name evidence="2" type="ORF">V6N11_039231</name>
</gene>
<dbReference type="HAMAP" id="MF_01152">
    <property type="entry name" value="DnaJ"/>
    <property type="match status" value="1"/>
</dbReference>
<name>A0ABR2SN14_9ROSI</name>
<dbReference type="InterPro" id="IPR036869">
    <property type="entry name" value="J_dom_sf"/>
</dbReference>
<sequence>MGRFSWLRLCRRHWVSTMSGESAIEGIDGVKKLSTIFQSLNRERAFHSCSFGIGKPIDFTVTGMPLKARYIHATGSCCSAKQDYYEILGVSKNSTRDEIKKAYHALAKKYHPDANKNNPSAKRKFQEITDAYETLQDSEKRSEYDRMYARSSEDMEFGADGAEGFRFHNTSGAQGFRYTYGTNFSDSFSKIFSEIFEDEMDQISPDIQTELLLSFSEAAKGCTKDLCFDAFVPCDSCDGCGYPPSAKVKVCPTCRGTGTEYCMSCQGSGVVEGVKEVKVTIPAGVDSGDTIRIPEAGNIKRQGSQPGNLFIRIKVADDPVFTRDGADVYINSNISLTQAILGGKVEVPTLSGKIQVKIPKGCQHGQLLVLRGKGLPKHGILVYHGDQYVRFRVNLPTAINDRQRAILEEFAKEELDNENDSTLEGNWWETIVEHVRSPKLIEVALIVLILLFLKKSFS</sequence>
<dbReference type="EMBL" id="JBBPBN010000013">
    <property type="protein sequence ID" value="KAK9026391.1"/>
    <property type="molecule type" value="Genomic_DNA"/>
</dbReference>
<dbReference type="PANTHER" id="PTHR43096:SF36">
    <property type="entry name" value="CHAPERONE PROTEIN DNAJ 1, MITOCHONDRIAL"/>
    <property type="match status" value="1"/>
</dbReference>
<evidence type="ECO:0000313" key="3">
    <source>
        <dbReference type="Proteomes" id="UP001396334"/>
    </source>
</evidence>
<dbReference type="CDD" id="cd06257">
    <property type="entry name" value="DnaJ"/>
    <property type="match status" value="1"/>
</dbReference>
<dbReference type="SUPFAM" id="SSF57938">
    <property type="entry name" value="DnaJ/Hsp40 cysteine-rich domain"/>
    <property type="match status" value="1"/>
</dbReference>
<dbReference type="InterPro" id="IPR002939">
    <property type="entry name" value="DnaJ_C"/>
</dbReference>
<accession>A0ABR2SN14</accession>
<feature type="domain" description="J" evidence="1">
    <location>
        <begin position="83"/>
        <end position="148"/>
    </location>
</feature>
<dbReference type="InterPro" id="IPR001623">
    <property type="entry name" value="DnaJ_domain"/>
</dbReference>
<dbReference type="PRINTS" id="PR00625">
    <property type="entry name" value="JDOMAIN"/>
</dbReference>
<dbReference type="InterPro" id="IPR036410">
    <property type="entry name" value="HSP_DnaJ_Cys-rich_dom_sf"/>
</dbReference>
<dbReference type="Pfam" id="PF01556">
    <property type="entry name" value="DnaJ_C"/>
    <property type="match status" value="1"/>
</dbReference>
<organism evidence="2 3">
    <name type="scientific">Hibiscus sabdariffa</name>
    <name type="common">roselle</name>
    <dbReference type="NCBI Taxonomy" id="183260"/>
    <lineage>
        <taxon>Eukaryota</taxon>
        <taxon>Viridiplantae</taxon>
        <taxon>Streptophyta</taxon>
        <taxon>Embryophyta</taxon>
        <taxon>Tracheophyta</taxon>
        <taxon>Spermatophyta</taxon>
        <taxon>Magnoliopsida</taxon>
        <taxon>eudicotyledons</taxon>
        <taxon>Gunneridae</taxon>
        <taxon>Pentapetalae</taxon>
        <taxon>rosids</taxon>
        <taxon>malvids</taxon>
        <taxon>Malvales</taxon>
        <taxon>Malvaceae</taxon>
        <taxon>Malvoideae</taxon>
        <taxon>Hibiscus</taxon>
    </lineage>
</organism>
<keyword evidence="3" id="KW-1185">Reference proteome</keyword>
<evidence type="ECO:0000313" key="2">
    <source>
        <dbReference type="EMBL" id="KAK9026391.1"/>
    </source>
</evidence>
<dbReference type="Gene3D" id="2.10.230.10">
    <property type="entry name" value="Heat shock protein DnaJ, cysteine-rich domain"/>
    <property type="match status" value="1"/>
</dbReference>
<dbReference type="PROSITE" id="PS50076">
    <property type="entry name" value="DNAJ_2"/>
    <property type="match status" value="1"/>
</dbReference>
<comment type="caution">
    <text evidence="2">The sequence shown here is derived from an EMBL/GenBank/DDBJ whole genome shotgun (WGS) entry which is preliminary data.</text>
</comment>
<dbReference type="Proteomes" id="UP001396334">
    <property type="component" value="Unassembled WGS sequence"/>
</dbReference>
<dbReference type="Gene3D" id="1.10.287.110">
    <property type="entry name" value="DnaJ domain"/>
    <property type="match status" value="1"/>
</dbReference>
<dbReference type="Gene3D" id="2.60.260.20">
    <property type="entry name" value="Urease metallochaperone UreE, N-terminal domain"/>
    <property type="match status" value="3"/>
</dbReference>
<dbReference type="PROSITE" id="PS00636">
    <property type="entry name" value="DNAJ_1"/>
    <property type="match status" value="1"/>
</dbReference>
<dbReference type="CDD" id="cd10747">
    <property type="entry name" value="DnaJ_C"/>
    <property type="match status" value="1"/>
</dbReference>
<protein>
    <recommendedName>
        <fullName evidence="1">J domain-containing protein</fullName>
    </recommendedName>
</protein>
<dbReference type="InterPro" id="IPR008971">
    <property type="entry name" value="HSP40/DnaJ_pept-bd"/>
</dbReference>
<dbReference type="PANTHER" id="PTHR43096">
    <property type="entry name" value="DNAJ HOMOLOG 1, MITOCHONDRIAL-RELATED"/>
    <property type="match status" value="1"/>
</dbReference>
<evidence type="ECO:0000259" key="1">
    <source>
        <dbReference type="PROSITE" id="PS50076"/>
    </source>
</evidence>
<dbReference type="Pfam" id="PF00226">
    <property type="entry name" value="DnaJ"/>
    <property type="match status" value="1"/>
</dbReference>
<proteinExistence type="inferred from homology"/>
<dbReference type="SMART" id="SM00271">
    <property type="entry name" value="DnaJ"/>
    <property type="match status" value="1"/>
</dbReference>
<dbReference type="InterPro" id="IPR012724">
    <property type="entry name" value="DnaJ"/>
</dbReference>
<reference evidence="2 3" key="1">
    <citation type="journal article" date="2024" name="G3 (Bethesda)">
        <title>Genome assembly of Hibiscus sabdariffa L. provides insights into metabolisms of medicinal natural products.</title>
        <authorList>
            <person name="Kim T."/>
        </authorList>
    </citation>
    <scope>NUCLEOTIDE SEQUENCE [LARGE SCALE GENOMIC DNA]</scope>
    <source>
        <strain evidence="2">TK-2024</strain>
        <tissue evidence="2">Old leaves</tissue>
    </source>
</reference>
<dbReference type="InterPro" id="IPR018253">
    <property type="entry name" value="DnaJ_domain_CS"/>
</dbReference>